<feature type="compositionally biased region" description="Low complexity" evidence="1">
    <location>
        <begin position="90"/>
        <end position="110"/>
    </location>
</feature>
<protein>
    <recommendedName>
        <fullName evidence="2">DUF7908 domain-containing protein</fullName>
    </recommendedName>
</protein>
<name>A0AAN7Y705_9EURO</name>
<feature type="compositionally biased region" description="Basic and acidic residues" evidence="1">
    <location>
        <begin position="8"/>
        <end position="19"/>
    </location>
</feature>
<evidence type="ECO:0000313" key="4">
    <source>
        <dbReference type="Proteomes" id="UP001309876"/>
    </source>
</evidence>
<proteinExistence type="predicted"/>
<organism evidence="3 4">
    <name type="scientific">Lithohypha guttulata</name>
    <dbReference type="NCBI Taxonomy" id="1690604"/>
    <lineage>
        <taxon>Eukaryota</taxon>
        <taxon>Fungi</taxon>
        <taxon>Dikarya</taxon>
        <taxon>Ascomycota</taxon>
        <taxon>Pezizomycotina</taxon>
        <taxon>Eurotiomycetes</taxon>
        <taxon>Chaetothyriomycetidae</taxon>
        <taxon>Chaetothyriales</taxon>
        <taxon>Trichomeriaceae</taxon>
        <taxon>Lithohypha</taxon>
    </lineage>
</organism>
<feature type="domain" description="DUF7908" evidence="2">
    <location>
        <begin position="118"/>
        <end position="240"/>
    </location>
</feature>
<gene>
    <name evidence="3" type="ORF">LTR05_003518</name>
</gene>
<feature type="compositionally biased region" description="Pro residues" evidence="1">
    <location>
        <begin position="33"/>
        <end position="49"/>
    </location>
</feature>
<feature type="compositionally biased region" description="Acidic residues" evidence="1">
    <location>
        <begin position="327"/>
        <end position="336"/>
    </location>
</feature>
<feature type="region of interest" description="Disordered" evidence="1">
    <location>
        <begin position="1"/>
        <end position="114"/>
    </location>
</feature>
<evidence type="ECO:0000256" key="1">
    <source>
        <dbReference type="SAM" id="MobiDB-lite"/>
    </source>
</evidence>
<feature type="compositionally biased region" description="Low complexity" evidence="1">
    <location>
        <begin position="61"/>
        <end position="73"/>
    </location>
</feature>
<comment type="caution">
    <text evidence="3">The sequence shown here is derived from an EMBL/GenBank/DDBJ whole genome shotgun (WGS) entry which is preliminary data.</text>
</comment>
<dbReference type="AlphaFoldDB" id="A0AAN7Y705"/>
<accession>A0AAN7Y705</accession>
<feature type="region of interest" description="Disordered" evidence="1">
    <location>
        <begin position="250"/>
        <end position="336"/>
    </location>
</feature>
<feature type="compositionally biased region" description="Low complexity" evidence="1">
    <location>
        <begin position="250"/>
        <end position="303"/>
    </location>
</feature>
<dbReference type="EMBL" id="JAVRRJ010000003">
    <property type="protein sequence ID" value="KAK5086350.1"/>
    <property type="molecule type" value="Genomic_DNA"/>
</dbReference>
<dbReference type="Pfam" id="PF25485">
    <property type="entry name" value="DUF7908"/>
    <property type="match status" value="1"/>
</dbReference>
<dbReference type="Proteomes" id="UP001309876">
    <property type="component" value="Unassembled WGS sequence"/>
</dbReference>
<dbReference type="InterPro" id="IPR057230">
    <property type="entry name" value="DUF7908"/>
</dbReference>
<evidence type="ECO:0000313" key="3">
    <source>
        <dbReference type="EMBL" id="KAK5086350.1"/>
    </source>
</evidence>
<keyword evidence="4" id="KW-1185">Reference proteome</keyword>
<reference evidence="3 4" key="1">
    <citation type="submission" date="2023-08" db="EMBL/GenBank/DDBJ databases">
        <title>Black Yeasts Isolated from many extreme environments.</title>
        <authorList>
            <person name="Coleine C."/>
            <person name="Stajich J.E."/>
            <person name="Selbmann L."/>
        </authorList>
    </citation>
    <scope>NUCLEOTIDE SEQUENCE [LARGE SCALE GENOMIC DNA]</scope>
    <source>
        <strain evidence="3 4">CCFEE 5910</strain>
    </source>
</reference>
<evidence type="ECO:0000259" key="2">
    <source>
        <dbReference type="Pfam" id="PF25485"/>
    </source>
</evidence>
<sequence length="336" mass="35700">MPYSTATDPKKTPDPEGFAHKGWGPWQQGNPARPTPGRPNNPWGRPPPTSSQQGNDPSDPPSVTSTPAAQQGNQQGGSGWGPWPRPDAGTTTTLTTSTLTTSTSTTTTTTIIDGPEETSGFYIEVTYSGLKRRYMKRGDTSYVGFLDGSDDASVVTENPYKFFFDRQGYLRTGRQYIAADASSGYFVFEKTSSKPASVPKYKLTADGTFTHESGGFCATTSNFFVTFGSAPGNCRPVTCRSRKDLGPVVTTTTSSITITSTSTSSTSSTTSSTTSPATTTTTTTTTSTDTITTTTTTADPSADLDYPDPTPKPGSGRGFRFERSADCDEDSQCDDN</sequence>